<evidence type="ECO:0008006" key="11">
    <source>
        <dbReference type="Google" id="ProtNLM"/>
    </source>
</evidence>
<feature type="transmembrane region" description="Helical" evidence="8">
    <location>
        <begin position="358"/>
        <end position="377"/>
    </location>
</feature>
<feature type="transmembrane region" description="Helical" evidence="8">
    <location>
        <begin position="16"/>
        <end position="38"/>
    </location>
</feature>
<feature type="transmembrane region" description="Helical" evidence="8">
    <location>
        <begin position="383"/>
        <end position="403"/>
    </location>
</feature>
<feature type="transmembrane region" description="Helical" evidence="8">
    <location>
        <begin position="263"/>
        <end position="286"/>
    </location>
</feature>
<dbReference type="AlphaFoldDB" id="A0A9E6Y2K5"/>
<dbReference type="PANTHER" id="PTHR33908:SF11">
    <property type="entry name" value="MEMBRANE PROTEIN"/>
    <property type="match status" value="1"/>
</dbReference>
<evidence type="ECO:0000313" key="9">
    <source>
        <dbReference type="EMBL" id="UGS38733.1"/>
    </source>
</evidence>
<dbReference type="Proteomes" id="UP001162834">
    <property type="component" value="Chromosome"/>
</dbReference>
<organism evidence="9 10">
    <name type="scientific">Capillimicrobium parvum</name>
    <dbReference type="NCBI Taxonomy" id="2884022"/>
    <lineage>
        <taxon>Bacteria</taxon>
        <taxon>Bacillati</taxon>
        <taxon>Actinomycetota</taxon>
        <taxon>Thermoleophilia</taxon>
        <taxon>Solirubrobacterales</taxon>
        <taxon>Capillimicrobiaceae</taxon>
        <taxon>Capillimicrobium</taxon>
    </lineage>
</organism>
<feature type="transmembrane region" description="Helical" evidence="8">
    <location>
        <begin position="298"/>
        <end position="317"/>
    </location>
</feature>
<evidence type="ECO:0000256" key="2">
    <source>
        <dbReference type="ARBA" id="ARBA00022475"/>
    </source>
</evidence>
<keyword evidence="3" id="KW-0328">Glycosyltransferase</keyword>
<protein>
    <recommendedName>
        <fullName evidence="11">Glycosyltransferase RgtA/B/C/D-like domain-containing protein</fullName>
    </recommendedName>
</protein>
<dbReference type="PANTHER" id="PTHR33908">
    <property type="entry name" value="MANNOSYLTRANSFERASE YKCB-RELATED"/>
    <property type="match status" value="1"/>
</dbReference>
<keyword evidence="7 8" id="KW-0472">Membrane</keyword>
<dbReference type="GO" id="GO:0009103">
    <property type="term" value="P:lipopolysaccharide biosynthetic process"/>
    <property type="evidence" value="ECO:0007669"/>
    <property type="project" value="UniProtKB-ARBA"/>
</dbReference>
<sequence length="584" mass="61590">MSERPAAAGVPELARWAMTAVVALFLAAVLWVAVWVPFHATDSLIYGRWSRLIADTGNLHFDGVGSGFLHRPLVYVGEGWLWRVLGFSEPIGRLWMALFLVVLVAAVWRLAAIEGGVAVGALAGVLLVATPDVVALAASGLTDVPVAACIALCGVVALAGPRTGGLRFAALAVTAALAILAKPSALPAVGGLALALLVKPRGDWKRDWAALVVGGVVALGWDAWQAHEIGTGFVSFLQGADSDLARGVVSYYQQLNAQSRASFILGAGWLGPYLLLLLLFGLVYGAGRALPGWTHRRAATVAAPAAVAGAIVLPLVAGGDVGPFDTSKPAALLGTLLLIVPLWWSRDCPEEAAPSRPHLLRMLIWAAPPAVAWIVSAPFQTRYLSPAWAPLFVLIAAATWTAVRGTLAQRRAGPALALGVVAVLCAMAIFDLRNLDGLGARSDGTINAASAVRELGVTGWFDRDRAERAADPDLAALHAAVDRAMARPGRLVTLDGRVGFWYPRRTVRAEAQRCAAVLGFSTLVVVQSSLGLDAERERRLTPSERAEATGGNAADPAFWARCHDPRLEVVAQRPGQFTVFAVRR</sequence>
<proteinExistence type="predicted"/>
<feature type="transmembrane region" description="Helical" evidence="8">
    <location>
        <begin position="117"/>
        <end position="137"/>
    </location>
</feature>
<keyword evidence="4" id="KW-0808">Transferase</keyword>
<dbReference type="GO" id="GO:0016763">
    <property type="term" value="F:pentosyltransferase activity"/>
    <property type="evidence" value="ECO:0007669"/>
    <property type="project" value="TreeGrafter"/>
</dbReference>
<evidence type="ECO:0000256" key="6">
    <source>
        <dbReference type="ARBA" id="ARBA00022989"/>
    </source>
</evidence>
<feature type="transmembrane region" description="Helical" evidence="8">
    <location>
        <begin position="144"/>
        <end position="162"/>
    </location>
</feature>
<feature type="transmembrane region" description="Helical" evidence="8">
    <location>
        <begin position="91"/>
        <end position="111"/>
    </location>
</feature>
<keyword evidence="6 8" id="KW-1133">Transmembrane helix</keyword>
<evidence type="ECO:0000256" key="1">
    <source>
        <dbReference type="ARBA" id="ARBA00004651"/>
    </source>
</evidence>
<feature type="transmembrane region" description="Helical" evidence="8">
    <location>
        <begin position="168"/>
        <end position="196"/>
    </location>
</feature>
<dbReference type="RefSeq" id="WP_259312749.1">
    <property type="nucleotide sequence ID" value="NZ_CP087164.1"/>
</dbReference>
<accession>A0A9E6Y2K5</accession>
<evidence type="ECO:0000256" key="4">
    <source>
        <dbReference type="ARBA" id="ARBA00022679"/>
    </source>
</evidence>
<evidence type="ECO:0000256" key="5">
    <source>
        <dbReference type="ARBA" id="ARBA00022692"/>
    </source>
</evidence>
<dbReference type="InterPro" id="IPR050297">
    <property type="entry name" value="LipidA_mod_glycosyltrf_83"/>
</dbReference>
<feature type="transmembrane region" description="Helical" evidence="8">
    <location>
        <begin position="329"/>
        <end position="346"/>
    </location>
</feature>
<comment type="subcellular location">
    <subcellularLocation>
        <location evidence="1">Cell membrane</location>
        <topology evidence="1">Multi-pass membrane protein</topology>
    </subcellularLocation>
</comment>
<evidence type="ECO:0000313" key="10">
    <source>
        <dbReference type="Proteomes" id="UP001162834"/>
    </source>
</evidence>
<gene>
    <name evidence="9" type="ORF">DSM104329_05163</name>
</gene>
<reference evidence="9" key="1">
    <citation type="journal article" date="2022" name="Int. J. Syst. Evol. Microbiol.">
        <title>Pseudomonas aegrilactucae sp. nov. and Pseudomonas morbosilactucae sp. nov., pathogens causing bacterial rot of lettuce in Japan.</title>
        <authorList>
            <person name="Sawada H."/>
            <person name="Fujikawa T."/>
            <person name="Satou M."/>
        </authorList>
    </citation>
    <scope>NUCLEOTIDE SEQUENCE</scope>
    <source>
        <strain evidence="9">0166_1</strain>
    </source>
</reference>
<name>A0A9E6Y2K5_9ACTN</name>
<dbReference type="EMBL" id="CP087164">
    <property type="protein sequence ID" value="UGS38733.1"/>
    <property type="molecule type" value="Genomic_DNA"/>
</dbReference>
<dbReference type="KEGG" id="sbae:DSM104329_05163"/>
<evidence type="ECO:0000256" key="8">
    <source>
        <dbReference type="SAM" id="Phobius"/>
    </source>
</evidence>
<evidence type="ECO:0000256" key="7">
    <source>
        <dbReference type="ARBA" id="ARBA00023136"/>
    </source>
</evidence>
<feature type="transmembrane region" description="Helical" evidence="8">
    <location>
        <begin position="415"/>
        <end position="432"/>
    </location>
</feature>
<keyword evidence="2" id="KW-1003">Cell membrane</keyword>
<keyword evidence="5 8" id="KW-0812">Transmembrane</keyword>
<keyword evidence="10" id="KW-1185">Reference proteome</keyword>
<dbReference type="GO" id="GO:0005886">
    <property type="term" value="C:plasma membrane"/>
    <property type="evidence" value="ECO:0007669"/>
    <property type="project" value="UniProtKB-SubCell"/>
</dbReference>
<evidence type="ECO:0000256" key="3">
    <source>
        <dbReference type="ARBA" id="ARBA00022676"/>
    </source>
</evidence>